<comment type="caution">
    <text evidence="2">The sequence shown here is derived from an EMBL/GenBank/DDBJ whole genome shotgun (WGS) entry which is preliminary data.</text>
</comment>
<organism evidence="2 3">
    <name type="scientific">Chryseobacterium camelliae</name>
    <dbReference type="NCBI Taxonomy" id="1265445"/>
    <lineage>
        <taxon>Bacteria</taxon>
        <taxon>Pseudomonadati</taxon>
        <taxon>Bacteroidota</taxon>
        <taxon>Flavobacteriia</taxon>
        <taxon>Flavobacteriales</taxon>
        <taxon>Weeksellaceae</taxon>
        <taxon>Chryseobacterium group</taxon>
        <taxon>Chryseobacterium</taxon>
    </lineage>
</organism>
<protein>
    <recommendedName>
        <fullName evidence="4">Cation:proton antiporter</fullName>
    </recommendedName>
</protein>
<dbReference type="EMBL" id="JAUTAL010000001">
    <property type="protein sequence ID" value="MDQ1096364.1"/>
    <property type="molecule type" value="Genomic_DNA"/>
</dbReference>
<keyword evidence="1" id="KW-0812">Transmembrane</keyword>
<evidence type="ECO:0000313" key="3">
    <source>
        <dbReference type="Proteomes" id="UP001225072"/>
    </source>
</evidence>
<feature type="transmembrane region" description="Helical" evidence="1">
    <location>
        <begin position="63"/>
        <end position="86"/>
    </location>
</feature>
<keyword evidence="1" id="KW-1133">Transmembrane helix</keyword>
<keyword evidence="3" id="KW-1185">Reference proteome</keyword>
<dbReference type="RefSeq" id="WP_307448630.1">
    <property type="nucleotide sequence ID" value="NZ_JAUTAL010000001.1"/>
</dbReference>
<feature type="transmembrane region" description="Helical" evidence="1">
    <location>
        <begin position="6"/>
        <end position="24"/>
    </location>
</feature>
<evidence type="ECO:0000256" key="1">
    <source>
        <dbReference type="SAM" id="Phobius"/>
    </source>
</evidence>
<evidence type="ECO:0000313" key="2">
    <source>
        <dbReference type="EMBL" id="MDQ1096364.1"/>
    </source>
</evidence>
<reference evidence="2 3" key="1">
    <citation type="submission" date="2023-07" db="EMBL/GenBank/DDBJ databases">
        <title>Functional and genomic diversity of the sorghum phyllosphere microbiome.</title>
        <authorList>
            <person name="Shade A."/>
        </authorList>
    </citation>
    <scope>NUCLEOTIDE SEQUENCE [LARGE SCALE GENOMIC DNA]</scope>
    <source>
        <strain evidence="2 3">SORGH_AS_1064</strain>
    </source>
</reference>
<sequence>MNIGNCLIILLLAVLLNLAVYMVFRKYLYGKPDAGMKFLAVNISKDLVWLVISLMVIDKTRENFLFIVICFIAASILIYGSVIKLINKS</sequence>
<dbReference type="Proteomes" id="UP001225072">
    <property type="component" value="Unassembled WGS sequence"/>
</dbReference>
<feature type="transmembrane region" description="Helical" evidence="1">
    <location>
        <begin position="36"/>
        <end position="57"/>
    </location>
</feature>
<accession>A0ABU0TH32</accession>
<proteinExistence type="predicted"/>
<name>A0ABU0TH32_9FLAO</name>
<gene>
    <name evidence="2" type="ORF">QE404_001511</name>
</gene>
<evidence type="ECO:0008006" key="4">
    <source>
        <dbReference type="Google" id="ProtNLM"/>
    </source>
</evidence>
<keyword evidence="1" id="KW-0472">Membrane</keyword>